<feature type="transmembrane region" description="Helical" evidence="8">
    <location>
        <begin position="153"/>
        <end position="173"/>
    </location>
</feature>
<feature type="transmembrane region" description="Helical" evidence="8">
    <location>
        <begin position="334"/>
        <end position="355"/>
    </location>
</feature>
<accession>A0ABU1SDV4</accession>
<reference evidence="9 10" key="1">
    <citation type="submission" date="2023-07" db="EMBL/GenBank/DDBJ databases">
        <title>Sorghum-associated microbial communities from plants grown in Nebraska, USA.</title>
        <authorList>
            <person name="Schachtman D."/>
        </authorList>
    </citation>
    <scope>NUCLEOTIDE SEQUENCE [LARGE SCALE GENOMIC DNA]</scope>
    <source>
        <strain evidence="9 10">2980</strain>
    </source>
</reference>
<keyword evidence="10" id="KW-1185">Reference proteome</keyword>
<protein>
    <submittedName>
        <fullName evidence="9">Iron complex transport system permease protein</fullName>
    </submittedName>
</protein>
<dbReference type="InterPro" id="IPR000522">
    <property type="entry name" value="ABC_transptr_permease_BtuC"/>
</dbReference>
<feature type="transmembrane region" description="Helical" evidence="8">
    <location>
        <begin position="310"/>
        <end position="328"/>
    </location>
</feature>
<feature type="transmembrane region" description="Helical" evidence="8">
    <location>
        <begin position="34"/>
        <end position="59"/>
    </location>
</feature>
<feature type="transmembrane region" description="Helical" evidence="8">
    <location>
        <begin position="269"/>
        <end position="298"/>
    </location>
</feature>
<dbReference type="Proteomes" id="UP001259347">
    <property type="component" value="Unassembled WGS sequence"/>
</dbReference>
<name>A0ABU1SDV4_9MICO</name>
<feature type="transmembrane region" description="Helical" evidence="8">
    <location>
        <begin position="97"/>
        <end position="115"/>
    </location>
</feature>
<dbReference type="PANTHER" id="PTHR30472:SF24">
    <property type="entry name" value="FERRIC ENTEROBACTIN TRANSPORT SYSTEM PERMEASE PROTEIN FEPG"/>
    <property type="match status" value="1"/>
</dbReference>
<evidence type="ECO:0000256" key="3">
    <source>
        <dbReference type="ARBA" id="ARBA00022448"/>
    </source>
</evidence>
<feature type="transmembrane region" description="Helical" evidence="8">
    <location>
        <begin position="180"/>
        <end position="202"/>
    </location>
</feature>
<dbReference type="PANTHER" id="PTHR30472">
    <property type="entry name" value="FERRIC ENTEROBACTIN TRANSPORT SYSTEM PERMEASE PROTEIN"/>
    <property type="match status" value="1"/>
</dbReference>
<evidence type="ECO:0000256" key="8">
    <source>
        <dbReference type="SAM" id="Phobius"/>
    </source>
</evidence>
<keyword evidence="4" id="KW-1003">Cell membrane</keyword>
<evidence type="ECO:0000256" key="1">
    <source>
        <dbReference type="ARBA" id="ARBA00004651"/>
    </source>
</evidence>
<keyword evidence="7 8" id="KW-0472">Membrane</keyword>
<sequence length="362" mass="37070">MNATPRPAAPSGHIEPSERIEHGYRSFSLRVGRLSALLSVRTTIVCTALVIGIVLLALLSLGMGSYALDIGEVIATLTGGGDAQARLLVLGWRLPRVLLAIACGVALAVSGAVFQSLTRNPLGSPDIIGFSAGSYTGAIVVMLWLGSARYLDVAAGSLIGGCATAAVVYLLAVRGGIRPFRLIIVGIGISALLSSLNSMLMLMVDVDSAMLAAVWSAGSLNGLGHEQAWPMIAVLVVLLALLVGVAPGLRQTELGDDAALALGTSPTRARTAATFLGVALVALVTAAAGPISFVALAAPQIARRLVRGSGLLLVPSALTGAAVLLASDMLAQRLAFPVGVVTAVLGGVYLAWLLASEFRRRR</sequence>
<gene>
    <name evidence="9" type="ORF">J2Y69_002375</name>
</gene>
<dbReference type="RefSeq" id="WP_310020894.1">
    <property type="nucleotide sequence ID" value="NZ_JAVDUM010000010.1"/>
</dbReference>
<dbReference type="SUPFAM" id="SSF81345">
    <property type="entry name" value="ABC transporter involved in vitamin B12 uptake, BtuC"/>
    <property type="match status" value="1"/>
</dbReference>
<evidence type="ECO:0000256" key="5">
    <source>
        <dbReference type="ARBA" id="ARBA00022692"/>
    </source>
</evidence>
<evidence type="ECO:0000256" key="6">
    <source>
        <dbReference type="ARBA" id="ARBA00022989"/>
    </source>
</evidence>
<keyword evidence="3" id="KW-0813">Transport</keyword>
<dbReference type="EMBL" id="JAVDUM010000010">
    <property type="protein sequence ID" value="MDR6867767.1"/>
    <property type="molecule type" value="Genomic_DNA"/>
</dbReference>
<evidence type="ECO:0000256" key="4">
    <source>
        <dbReference type="ARBA" id="ARBA00022475"/>
    </source>
</evidence>
<keyword evidence="5 8" id="KW-0812">Transmembrane</keyword>
<comment type="similarity">
    <text evidence="2">Belongs to the binding-protein-dependent transport system permease family. FecCD subfamily.</text>
</comment>
<evidence type="ECO:0000256" key="7">
    <source>
        <dbReference type="ARBA" id="ARBA00023136"/>
    </source>
</evidence>
<feature type="transmembrane region" description="Helical" evidence="8">
    <location>
        <begin position="127"/>
        <end position="147"/>
    </location>
</feature>
<dbReference type="CDD" id="cd06550">
    <property type="entry name" value="TM_ABC_iron-siderophores_like"/>
    <property type="match status" value="1"/>
</dbReference>
<dbReference type="InterPro" id="IPR037294">
    <property type="entry name" value="ABC_BtuC-like"/>
</dbReference>
<organism evidence="9 10">
    <name type="scientific">Microbacterium resistens</name>
    <dbReference type="NCBI Taxonomy" id="156977"/>
    <lineage>
        <taxon>Bacteria</taxon>
        <taxon>Bacillati</taxon>
        <taxon>Actinomycetota</taxon>
        <taxon>Actinomycetes</taxon>
        <taxon>Micrococcales</taxon>
        <taxon>Microbacteriaceae</taxon>
        <taxon>Microbacterium</taxon>
    </lineage>
</organism>
<comment type="subcellular location">
    <subcellularLocation>
        <location evidence="1">Cell membrane</location>
        <topology evidence="1">Multi-pass membrane protein</topology>
    </subcellularLocation>
</comment>
<dbReference type="Gene3D" id="1.10.3470.10">
    <property type="entry name" value="ABC transporter involved in vitamin B12 uptake, BtuC"/>
    <property type="match status" value="1"/>
</dbReference>
<feature type="transmembrane region" description="Helical" evidence="8">
    <location>
        <begin position="231"/>
        <end position="249"/>
    </location>
</feature>
<evidence type="ECO:0000313" key="10">
    <source>
        <dbReference type="Proteomes" id="UP001259347"/>
    </source>
</evidence>
<evidence type="ECO:0000256" key="2">
    <source>
        <dbReference type="ARBA" id="ARBA00007935"/>
    </source>
</evidence>
<comment type="caution">
    <text evidence="9">The sequence shown here is derived from an EMBL/GenBank/DDBJ whole genome shotgun (WGS) entry which is preliminary data.</text>
</comment>
<evidence type="ECO:0000313" key="9">
    <source>
        <dbReference type="EMBL" id="MDR6867767.1"/>
    </source>
</evidence>
<keyword evidence="6 8" id="KW-1133">Transmembrane helix</keyword>
<dbReference type="Pfam" id="PF01032">
    <property type="entry name" value="FecCD"/>
    <property type="match status" value="1"/>
</dbReference>
<proteinExistence type="inferred from homology"/>